<proteinExistence type="predicted"/>
<evidence type="ECO:0008006" key="4">
    <source>
        <dbReference type="Google" id="ProtNLM"/>
    </source>
</evidence>
<evidence type="ECO:0000313" key="3">
    <source>
        <dbReference type="Proteomes" id="UP000037931"/>
    </source>
</evidence>
<dbReference type="PATRIC" id="fig|50340.43.peg.3421"/>
<sequence precursor="true">MFPRKSPVKILASLCGATVLLCGAPALAATSLNDYVACDKHSLAVIEQPLFNGLIPTRTENGFTRPVGGTRSELGRRWMFDKPVILDGVSLTGFYAEDMDMMGSRLISWGFYTEQTPRELFELLEQHKRTGAADAGGMYARAEIWSHSQRAWQPEDPQSNSGKLVIDTAERVFLIEPAAEDLAKSSPNSRGMLTCSIQGNVIEPMLVDSRPDLISKARQGLYEKP</sequence>
<dbReference type="EMBL" id="JSYZ01000026">
    <property type="protein sequence ID" value="KPA87751.1"/>
    <property type="molecule type" value="Genomic_DNA"/>
</dbReference>
<organism evidence="2 3">
    <name type="scientific">Pseudomonas asplenii</name>
    <dbReference type="NCBI Taxonomy" id="53407"/>
    <lineage>
        <taxon>Bacteria</taxon>
        <taxon>Pseudomonadati</taxon>
        <taxon>Pseudomonadota</taxon>
        <taxon>Gammaproteobacteria</taxon>
        <taxon>Pseudomonadales</taxon>
        <taxon>Pseudomonadaceae</taxon>
        <taxon>Pseudomonas</taxon>
    </lineage>
</organism>
<keyword evidence="3" id="KW-1185">Reference proteome</keyword>
<dbReference type="AlphaFoldDB" id="A0A0M9GCK8"/>
<dbReference type="RefSeq" id="WP_054058934.1">
    <property type="nucleotide sequence ID" value="NZ_JAQMZR010000018.1"/>
</dbReference>
<reference evidence="2 3" key="1">
    <citation type="journal article" date="2015" name="PLoS ONE">
        <title>Rice-Infecting Pseudomonas Genomes Are Highly Accessorized and Harbor Multiple Putative Virulence Mechanisms to Cause Sheath Brown Rot.</title>
        <authorList>
            <person name="Quibod I.L."/>
            <person name="Grande G."/>
            <person name="Oreiro E.G."/>
            <person name="Borja F.N."/>
            <person name="Dossa G.S."/>
            <person name="Mauleon R."/>
            <person name="Cruz C.V."/>
            <person name="Oliva R."/>
        </authorList>
    </citation>
    <scope>NUCLEOTIDE SEQUENCE [LARGE SCALE GENOMIC DNA]</scope>
    <source>
        <strain evidence="2 3">IRRI 6609</strain>
    </source>
</reference>
<gene>
    <name evidence="2" type="ORF">PF66_05704</name>
</gene>
<protein>
    <recommendedName>
        <fullName evidence="4">Secreted protein</fullName>
    </recommendedName>
</protein>
<feature type="chain" id="PRO_5005836123" description="Secreted protein" evidence="1">
    <location>
        <begin position="29"/>
        <end position="225"/>
    </location>
</feature>
<accession>A0A0M9GCK8</accession>
<comment type="caution">
    <text evidence="2">The sequence shown here is derived from an EMBL/GenBank/DDBJ whole genome shotgun (WGS) entry which is preliminary data.</text>
</comment>
<dbReference type="STRING" id="50340.PF66_05704"/>
<feature type="signal peptide" evidence="1">
    <location>
        <begin position="1"/>
        <end position="28"/>
    </location>
</feature>
<evidence type="ECO:0000313" key="2">
    <source>
        <dbReference type="EMBL" id="KPA87751.1"/>
    </source>
</evidence>
<evidence type="ECO:0000256" key="1">
    <source>
        <dbReference type="SAM" id="SignalP"/>
    </source>
</evidence>
<keyword evidence="1" id="KW-0732">Signal</keyword>
<dbReference type="Proteomes" id="UP000037931">
    <property type="component" value="Unassembled WGS sequence"/>
</dbReference>
<name>A0A0M9GCK8_9PSED</name>